<accession>A0A1T4MPD9</accession>
<keyword evidence="2" id="KW-1185">Reference proteome</keyword>
<reference evidence="2" key="1">
    <citation type="submission" date="2017-02" db="EMBL/GenBank/DDBJ databases">
        <authorList>
            <person name="Varghese N."/>
            <person name="Submissions S."/>
        </authorList>
    </citation>
    <scope>NUCLEOTIDE SEQUENCE [LARGE SCALE GENOMIC DNA]</scope>
    <source>
        <strain evidence="2">DSM 16521</strain>
    </source>
</reference>
<dbReference type="EMBL" id="FUXM01000005">
    <property type="protein sequence ID" value="SJZ68980.1"/>
    <property type="molecule type" value="Genomic_DNA"/>
</dbReference>
<evidence type="ECO:0000313" key="1">
    <source>
        <dbReference type="EMBL" id="SJZ68980.1"/>
    </source>
</evidence>
<proteinExistence type="predicted"/>
<organism evidence="1 2">
    <name type="scientific">Carboxydocella sporoproducens DSM 16521</name>
    <dbReference type="NCBI Taxonomy" id="1121270"/>
    <lineage>
        <taxon>Bacteria</taxon>
        <taxon>Bacillati</taxon>
        <taxon>Bacillota</taxon>
        <taxon>Clostridia</taxon>
        <taxon>Eubacteriales</taxon>
        <taxon>Clostridiales Family XVI. Incertae Sedis</taxon>
        <taxon>Carboxydocella</taxon>
    </lineage>
</organism>
<name>A0A1T4MPD9_9FIRM</name>
<evidence type="ECO:0000313" key="2">
    <source>
        <dbReference type="Proteomes" id="UP000189933"/>
    </source>
</evidence>
<dbReference type="OrthoDB" id="1787247at2"/>
<protein>
    <submittedName>
        <fullName evidence="1">Uncharacterized protein</fullName>
    </submittedName>
</protein>
<dbReference type="RefSeq" id="WP_078664766.1">
    <property type="nucleotide sequence ID" value="NZ_FUXM01000005.1"/>
</dbReference>
<gene>
    <name evidence="1" type="ORF">SAMN02745885_00655</name>
</gene>
<dbReference type="Proteomes" id="UP000189933">
    <property type="component" value="Unassembled WGS sequence"/>
</dbReference>
<dbReference type="AlphaFoldDB" id="A0A1T4MPD9"/>
<sequence length="79" mass="8554">MPRCNNCGNTVNFSSSLIPPPVPEACGPPTGLYANFDDEGFISTMEATGADLDTAQLAYENPRRYFDTCGLCGSRDLTW</sequence>